<evidence type="ECO:0000256" key="2">
    <source>
        <dbReference type="ARBA" id="ARBA00022695"/>
    </source>
</evidence>
<accession>A0A6J5WIE6</accession>
<keyword evidence="3" id="KW-0540">Nuclease</keyword>
<evidence type="ECO:0000259" key="7">
    <source>
        <dbReference type="Pfam" id="PF17917"/>
    </source>
</evidence>
<keyword evidence="6" id="KW-0695">RNA-directed DNA polymerase</keyword>
<organism evidence="9 11">
    <name type="scientific">Prunus armeniaca</name>
    <name type="common">Apricot</name>
    <name type="synonym">Armeniaca vulgaris</name>
    <dbReference type="NCBI Taxonomy" id="36596"/>
    <lineage>
        <taxon>Eukaryota</taxon>
        <taxon>Viridiplantae</taxon>
        <taxon>Streptophyta</taxon>
        <taxon>Embryophyta</taxon>
        <taxon>Tracheophyta</taxon>
        <taxon>Spermatophyta</taxon>
        <taxon>Magnoliopsida</taxon>
        <taxon>eudicotyledons</taxon>
        <taxon>Gunneridae</taxon>
        <taxon>Pentapetalae</taxon>
        <taxon>rosids</taxon>
        <taxon>fabids</taxon>
        <taxon>Rosales</taxon>
        <taxon>Rosaceae</taxon>
        <taxon>Amygdaloideae</taxon>
        <taxon>Amygdaleae</taxon>
        <taxon>Prunus</taxon>
    </lineage>
</organism>
<dbReference type="AlphaFoldDB" id="A0A6J5WIE6"/>
<gene>
    <name evidence="8" type="ORF">CURHAP_LOCUS13907</name>
    <name evidence="9" type="ORF">ORAREDHAP_LOCUS13467</name>
</gene>
<evidence type="ECO:0000256" key="1">
    <source>
        <dbReference type="ARBA" id="ARBA00022679"/>
    </source>
</evidence>
<protein>
    <recommendedName>
        <fullName evidence="7">Reverse transcriptase RNase H-like domain-containing protein</fullName>
    </recommendedName>
</protein>
<keyword evidence="1" id="KW-0808">Transferase</keyword>
<dbReference type="GO" id="GO:0003964">
    <property type="term" value="F:RNA-directed DNA polymerase activity"/>
    <property type="evidence" value="ECO:0007669"/>
    <property type="project" value="UniProtKB-KW"/>
</dbReference>
<keyword evidence="4" id="KW-0255">Endonuclease</keyword>
<evidence type="ECO:0000313" key="9">
    <source>
        <dbReference type="EMBL" id="CAB4299382.1"/>
    </source>
</evidence>
<reference evidence="11" key="1">
    <citation type="journal article" date="2020" name="Genome Biol.">
        <title>Gamete binning: chromosome-level and haplotype-resolved genome assembly enabled by high-throughput single-cell sequencing of gamete genomes.</title>
        <authorList>
            <person name="Campoy J.A."/>
            <person name="Sun H."/>
            <person name="Goel M."/>
            <person name="Jiao W.-B."/>
            <person name="Folz-Donahue K."/>
            <person name="Wang N."/>
            <person name="Rubio M."/>
            <person name="Liu C."/>
            <person name="Kukat C."/>
            <person name="Ruiz D."/>
            <person name="Huettel B."/>
            <person name="Schneeberger K."/>
        </authorList>
    </citation>
    <scope>NUCLEOTIDE SEQUENCE [LARGE SCALE GENOMIC DNA]</scope>
    <source>
        <strain evidence="11">cv. Rojo Pasion</strain>
    </source>
</reference>
<dbReference type="GO" id="GO:0004519">
    <property type="term" value="F:endonuclease activity"/>
    <property type="evidence" value="ECO:0007669"/>
    <property type="project" value="UniProtKB-KW"/>
</dbReference>
<dbReference type="PANTHER" id="PTHR48475:SF2">
    <property type="entry name" value="RIBONUCLEASE H"/>
    <property type="match status" value="1"/>
</dbReference>
<feature type="domain" description="Reverse transcriptase RNase H-like" evidence="7">
    <location>
        <begin position="7"/>
        <end position="72"/>
    </location>
</feature>
<dbReference type="Proteomes" id="UP000507222">
    <property type="component" value="Unassembled WGS sequence"/>
</dbReference>
<proteinExistence type="predicted"/>
<name>A0A6J5WIE6_PRUAR</name>
<dbReference type="EMBL" id="CAEKKB010000002">
    <property type="protein sequence ID" value="CAB4299382.1"/>
    <property type="molecule type" value="Genomic_DNA"/>
</dbReference>
<dbReference type="EMBL" id="CAEKDK010000002">
    <property type="protein sequence ID" value="CAB4269003.1"/>
    <property type="molecule type" value="Genomic_DNA"/>
</dbReference>
<dbReference type="GO" id="GO:0016787">
    <property type="term" value="F:hydrolase activity"/>
    <property type="evidence" value="ECO:0007669"/>
    <property type="project" value="UniProtKB-KW"/>
</dbReference>
<keyword evidence="5" id="KW-0378">Hydrolase</keyword>
<evidence type="ECO:0000313" key="11">
    <source>
        <dbReference type="Proteomes" id="UP000507245"/>
    </source>
</evidence>
<sequence>MEAAPIALTKVETRYPIIENLTLTLVVLARRLRLYFQAHLISILTNQPFQQVPNRLEVSGRLIKWFVELREFLIKWFSLPYLRA</sequence>
<dbReference type="Proteomes" id="UP000507245">
    <property type="component" value="Unassembled WGS sequence"/>
</dbReference>
<dbReference type="PANTHER" id="PTHR48475">
    <property type="entry name" value="RIBONUCLEASE H"/>
    <property type="match status" value="1"/>
</dbReference>
<evidence type="ECO:0000256" key="5">
    <source>
        <dbReference type="ARBA" id="ARBA00022801"/>
    </source>
</evidence>
<keyword evidence="2" id="KW-0548">Nucleotidyltransferase</keyword>
<evidence type="ECO:0000313" key="8">
    <source>
        <dbReference type="EMBL" id="CAB4269003.1"/>
    </source>
</evidence>
<evidence type="ECO:0000256" key="4">
    <source>
        <dbReference type="ARBA" id="ARBA00022759"/>
    </source>
</evidence>
<dbReference type="OrthoDB" id="1938451at2759"/>
<evidence type="ECO:0000256" key="6">
    <source>
        <dbReference type="ARBA" id="ARBA00022918"/>
    </source>
</evidence>
<dbReference type="Pfam" id="PF17917">
    <property type="entry name" value="RT_RNaseH"/>
    <property type="match status" value="1"/>
</dbReference>
<dbReference type="InterPro" id="IPR041373">
    <property type="entry name" value="RT_RNaseH"/>
</dbReference>
<keyword evidence="11" id="KW-1185">Reference proteome</keyword>
<reference evidence="9 10" key="2">
    <citation type="submission" date="2020-05" db="EMBL/GenBank/DDBJ databases">
        <authorList>
            <person name="Campoy J."/>
            <person name="Schneeberger K."/>
            <person name="Spophaly S."/>
        </authorList>
    </citation>
    <scope>NUCLEOTIDE SEQUENCE [LARGE SCALE GENOMIC DNA]</scope>
    <source>
        <strain evidence="9">PruArmRojPasFocal</strain>
    </source>
</reference>
<evidence type="ECO:0000313" key="10">
    <source>
        <dbReference type="Proteomes" id="UP000507222"/>
    </source>
</evidence>
<evidence type="ECO:0000256" key="3">
    <source>
        <dbReference type="ARBA" id="ARBA00022722"/>
    </source>
</evidence>